<evidence type="ECO:0000313" key="2">
    <source>
        <dbReference type="EMBL" id="AYV79289.1"/>
    </source>
</evidence>
<feature type="region of interest" description="Disordered" evidence="1">
    <location>
        <begin position="173"/>
        <end position="196"/>
    </location>
</feature>
<name>A0A3G5A1B1_9VIRU</name>
<accession>A0A3G5A1B1</accession>
<organism evidence="2">
    <name type="scientific">Faunusvirus sp</name>
    <dbReference type="NCBI Taxonomy" id="2487766"/>
    <lineage>
        <taxon>Viruses</taxon>
        <taxon>Varidnaviria</taxon>
        <taxon>Bamfordvirae</taxon>
        <taxon>Nucleocytoviricota</taxon>
        <taxon>Megaviricetes</taxon>
        <taxon>Imitervirales</taxon>
        <taxon>Mimiviridae</taxon>
    </lineage>
</organism>
<reference evidence="2" key="1">
    <citation type="submission" date="2018-10" db="EMBL/GenBank/DDBJ databases">
        <title>Hidden diversity of soil giant viruses.</title>
        <authorList>
            <person name="Schulz F."/>
            <person name="Alteio L."/>
            <person name="Goudeau D."/>
            <person name="Ryan E.M."/>
            <person name="Malmstrom R.R."/>
            <person name="Blanchard J."/>
            <person name="Woyke T."/>
        </authorList>
    </citation>
    <scope>NUCLEOTIDE SEQUENCE</scope>
    <source>
        <strain evidence="2">FNV1</strain>
    </source>
</reference>
<proteinExistence type="predicted"/>
<evidence type="ECO:0000256" key="1">
    <source>
        <dbReference type="SAM" id="MobiDB-lite"/>
    </source>
</evidence>
<sequence length="196" mass="22128">MNQSAIKSQTSIPKDFRKENFVRIDSTTLGSAAGNSADMLKNWKNFNSLKHQKNQCTPYKLSGPSKSSEPAKFKSSTIWDNVADKKFAQKVESDCTADSEPKYDDVESSEIDESHKTDEPKAVTIDGITFFPRRFLQVAQKINNSDRQYKRAERVAPIDTQIVEPIVEDDEEFYNVSPLTETDTPTSPDLPDELLD</sequence>
<feature type="compositionally biased region" description="Polar residues" evidence="1">
    <location>
        <begin position="177"/>
        <end position="187"/>
    </location>
</feature>
<dbReference type="EMBL" id="MK072139">
    <property type="protein sequence ID" value="AYV79289.1"/>
    <property type="molecule type" value="Genomic_DNA"/>
</dbReference>
<feature type="compositionally biased region" description="Basic and acidic residues" evidence="1">
    <location>
        <begin position="91"/>
        <end position="105"/>
    </location>
</feature>
<feature type="region of interest" description="Disordered" evidence="1">
    <location>
        <begin position="91"/>
        <end position="119"/>
    </location>
</feature>
<gene>
    <name evidence="2" type="ORF">Faunusvirus8_6</name>
</gene>
<protein>
    <submittedName>
        <fullName evidence="2">Uncharacterized protein</fullName>
    </submittedName>
</protein>